<evidence type="ECO:0000313" key="1">
    <source>
        <dbReference type="EMBL" id="APE42355.1"/>
    </source>
</evidence>
<reference evidence="1 2" key="1">
    <citation type="submission" date="2016-11" db="EMBL/GenBank/DDBJ databases">
        <title>Complete genome sequence of Sulfitobacter sp. AM1-D1, a toxic bacteria associated with marine dinoflagellate Alexandrium minutum in East China Sea.</title>
        <authorList>
            <person name="Yang Q."/>
            <person name="Zhang X."/>
            <person name="Tian X."/>
        </authorList>
    </citation>
    <scope>NUCLEOTIDE SEQUENCE [LARGE SCALE GENOMIC DNA]</scope>
    <source>
        <strain evidence="1 2">AM1-D1</strain>
    </source>
</reference>
<dbReference type="STRING" id="1917485.BOO69_02185"/>
<sequence>MIYSALQEAALARHLSILGGFHPRPSDDVPTDCKTILLLGPDEPAFWPAFRASPEATDGAPDPMDRWSRRVIGDWAETLNAQPLYPFGGPPFLPFYSWALRSGRVHASPVQFLVHDTAGLMVSFRGALALTEEVALAAPPPPPCDTCASQPCLTACPVGALTAEGYDVPACKSYLDSRAGTACLTGGCRVRTICPVSQRFGRLPAQSEYHMRQFTGA</sequence>
<gene>
    <name evidence="1" type="ORF">BOO69_02185</name>
</gene>
<dbReference type="KEGG" id="suam:BOO69_02185"/>
<protein>
    <submittedName>
        <fullName evidence="1">Ferredoxin</fullName>
    </submittedName>
</protein>
<dbReference type="OrthoDB" id="8279740at2"/>
<dbReference type="AlphaFoldDB" id="A0A1J0WDH9"/>
<accession>A0A1J0WDH9</accession>
<evidence type="ECO:0000313" key="2">
    <source>
        <dbReference type="Proteomes" id="UP000181897"/>
    </source>
</evidence>
<dbReference type="EMBL" id="CP018076">
    <property type="protein sequence ID" value="APE42355.1"/>
    <property type="molecule type" value="Genomic_DNA"/>
</dbReference>
<organism evidence="1 2">
    <name type="scientific">Sulfitobacter alexandrii</name>
    <dbReference type="NCBI Taxonomy" id="1917485"/>
    <lineage>
        <taxon>Bacteria</taxon>
        <taxon>Pseudomonadati</taxon>
        <taxon>Pseudomonadota</taxon>
        <taxon>Alphaproteobacteria</taxon>
        <taxon>Rhodobacterales</taxon>
        <taxon>Roseobacteraceae</taxon>
        <taxon>Sulfitobacter</taxon>
    </lineage>
</organism>
<dbReference type="Proteomes" id="UP000181897">
    <property type="component" value="Chromosome"/>
</dbReference>
<name>A0A1J0WDH9_9RHOB</name>
<dbReference type="RefSeq" id="WP_071969895.1">
    <property type="nucleotide sequence ID" value="NZ_CP018076.1"/>
</dbReference>
<keyword evidence="2" id="KW-1185">Reference proteome</keyword>
<proteinExistence type="predicted"/>